<keyword evidence="2" id="KW-0732">Signal</keyword>
<reference evidence="4" key="1">
    <citation type="submission" date="2017-02" db="EMBL/GenBank/DDBJ databases">
        <authorList>
            <person name="Varghese N."/>
            <person name="Submissions S."/>
        </authorList>
    </citation>
    <scope>NUCLEOTIDE SEQUENCE [LARGE SCALE GENOMIC DNA]</scope>
    <source>
        <strain evidence="4">ATCC 700200</strain>
    </source>
</reference>
<evidence type="ECO:0000313" key="4">
    <source>
        <dbReference type="Proteomes" id="UP000190774"/>
    </source>
</evidence>
<dbReference type="Proteomes" id="UP000190774">
    <property type="component" value="Unassembled WGS sequence"/>
</dbReference>
<evidence type="ECO:0000256" key="2">
    <source>
        <dbReference type="SAM" id="SignalP"/>
    </source>
</evidence>
<feature type="signal peptide" evidence="2">
    <location>
        <begin position="1"/>
        <end position="23"/>
    </location>
</feature>
<protein>
    <submittedName>
        <fullName evidence="3">Uncharacterized protein</fullName>
    </submittedName>
</protein>
<name>A0A1T4WGK1_9BACT</name>
<proteinExistence type="predicted"/>
<sequence>MRLSSFRFLLALSVRSLGILAIAALLSHCSSPQSPEVAMAPASAGTHRSYSTSGSDAESISPAKSRPGLGTQLGREIHDDSTSETFYRKSGSVPDGVNSFHYNDKEGAELMVKLVGDEVRHGQGSFELIPDKLRVAVMSGYWRSSDKLGYFRSGKEVYVIGAPGHAYSLKLENLTSDRMEAVVSVDGLDLLDGQPASVKKRGYVIPANSAVLIQGMRVNGKLFSLKFGSVSQSRASTAFGEKGARNVGVIGVAYYAEDSQARRRAQVAENYVRQGASAFGN</sequence>
<evidence type="ECO:0000313" key="3">
    <source>
        <dbReference type="EMBL" id="SKA76420.1"/>
    </source>
</evidence>
<dbReference type="RefSeq" id="WP_139372980.1">
    <property type="nucleotide sequence ID" value="NZ_FUYE01000001.1"/>
</dbReference>
<organism evidence="3 4">
    <name type="scientific">Prosthecobacter debontii</name>
    <dbReference type="NCBI Taxonomy" id="48467"/>
    <lineage>
        <taxon>Bacteria</taxon>
        <taxon>Pseudomonadati</taxon>
        <taxon>Verrucomicrobiota</taxon>
        <taxon>Verrucomicrobiia</taxon>
        <taxon>Verrucomicrobiales</taxon>
        <taxon>Verrucomicrobiaceae</taxon>
        <taxon>Prosthecobacter</taxon>
    </lineage>
</organism>
<evidence type="ECO:0000256" key="1">
    <source>
        <dbReference type="SAM" id="MobiDB-lite"/>
    </source>
</evidence>
<dbReference type="STRING" id="48467.SAMN02745166_00168"/>
<gene>
    <name evidence="3" type="ORF">SAMN02745166_00168</name>
</gene>
<dbReference type="EMBL" id="FUYE01000001">
    <property type="protein sequence ID" value="SKA76420.1"/>
    <property type="molecule type" value="Genomic_DNA"/>
</dbReference>
<accession>A0A1T4WGK1</accession>
<dbReference type="AlphaFoldDB" id="A0A1T4WGK1"/>
<feature type="region of interest" description="Disordered" evidence="1">
    <location>
        <begin position="35"/>
        <end position="82"/>
    </location>
</feature>
<feature type="compositionally biased region" description="Polar residues" evidence="1">
    <location>
        <begin position="46"/>
        <end position="58"/>
    </location>
</feature>
<dbReference type="OrthoDB" id="194954at2"/>
<feature type="chain" id="PRO_5012866006" evidence="2">
    <location>
        <begin position="24"/>
        <end position="281"/>
    </location>
</feature>
<keyword evidence="4" id="KW-1185">Reference proteome</keyword>